<dbReference type="Proteomes" id="UP000240572">
    <property type="component" value="Unassembled WGS sequence"/>
</dbReference>
<sequence length="441" mass="50112">MPQIKLYPIIATFLSCMAFDNGYAQQRDSTLNLTLDQCLQFAYQHNPTLQQSLLDKQITEQGIHSRLADWFPQINFDYNIQHSFQLQTSNIGGNLIQLGVRNTSAGQFSATQNIFNSDALLASSTAKTVRKQADQNITSTKIDLAVNVGKAFYDVLLTKEQLKVLDENITRLDRSLTDAYNQYEGGIVDKVDYKRATIALNNTKAQRKTANDVLKAKFSYLKMQMGVNDSVQLNLSYDSSRLAVIAVMDTTGAMRVQNRIEYQLLKTQQSLQHANYNYYKWKFLPTVQAFGNYNLNYLNNEFSNLYRDNYPNSFAGVRVSVPLFQGFRRVANMKQAKLQLKRVDFDLENLGNSVSAEYSQALATYRGYLNDYYSLKENVTIAADVYETIELQYKAGIKTYLEVITAQTDLRTAELNYTNALYQLLGSKLDVERALGSINPN</sequence>
<gene>
    <name evidence="8" type="ORF">B0I18_104130</name>
</gene>
<dbReference type="OrthoDB" id="367883at2"/>
<keyword evidence="5" id="KW-0812">Transmembrane</keyword>
<dbReference type="GO" id="GO:1990281">
    <property type="term" value="C:efflux pump complex"/>
    <property type="evidence" value="ECO:0007669"/>
    <property type="project" value="TreeGrafter"/>
</dbReference>
<dbReference type="GO" id="GO:0015288">
    <property type="term" value="F:porin activity"/>
    <property type="evidence" value="ECO:0007669"/>
    <property type="project" value="TreeGrafter"/>
</dbReference>
<evidence type="ECO:0000256" key="7">
    <source>
        <dbReference type="ARBA" id="ARBA00023237"/>
    </source>
</evidence>
<dbReference type="GO" id="GO:0009279">
    <property type="term" value="C:cell outer membrane"/>
    <property type="evidence" value="ECO:0007669"/>
    <property type="project" value="UniProtKB-SubCell"/>
</dbReference>
<dbReference type="GO" id="GO:0015562">
    <property type="term" value="F:efflux transmembrane transporter activity"/>
    <property type="evidence" value="ECO:0007669"/>
    <property type="project" value="InterPro"/>
</dbReference>
<proteinExistence type="inferred from homology"/>
<keyword evidence="4" id="KW-1134">Transmembrane beta strand</keyword>
<comment type="caution">
    <text evidence="8">The sequence shown here is derived from an EMBL/GenBank/DDBJ whole genome shotgun (WGS) entry which is preliminary data.</text>
</comment>
<evidence type="ECO:0000256" key="1">
    <source>
        <dbReference type="ARBA" id="ARBA00004442"/>
    </source>
</evidence>
<dbReference type="PANTHER" id="PTHR30026:SF20">
    <property type="entry name" value="OUTER MEMBRANE PROTEIN TOLC"/>
    <property type="match status" value="1"/>
</dbReference>
<dbReference type="InterPro" id="IPR051906">
    <property type="entry name" value="TolC-like"/>
</dbReference>
<dbReference type="InterPro" id="IPR003423">
    <property type="entry name" value="OMP_efflux"/>
</dbReference>
<evidence type="ECO:0000256" key="5">
    <source>
        <dbReference type="ARBA" id="ARBA00022692"/>
    </source>
</evidence>
<keyword evidence="7" id="KW-0998">Cell outer membrane</keyword>
<organism evidence="8 9">
    <name type="scientific">Taibaiella chishuiensis</name>
    <dbReference type="NCBI Taxonomy" id="1434707"/>
    <lineage>
        <taxon>Bacteria</taxon>
        <taxon>Pseudomonadati</taxon>
        <taxon>Bacteroidota</taxon>
        <taxon>Chitinophagia</taxon>
        <taxon>Chitinophagales</taxon>
        <taxon>Chitinophagaceae</taxon>
        <taxon>Taibaiella</taxon>
    </lineage>
</organism>
<comment type="similarity">
    <text evidence="2">Belongs to the outer membrane factor (OMF) (TC 1.B.17) family.</text>
</comment>
<evidence type="ECO:0000256" key="4">
    <source>
        <dbReference type="ARBA" id="ARBA00022452"/>
    </source>
</evidence>
<accession>A0A2P8D499</accession>
<name>A0A2P8D499_9BACT</name>
<evidence type="ECO:0000256" key="6">
    <source>
        <dbReference type="ARBA" id="ARBA00023136"/>
    </source>
</evidence>
<dbReference type="PROSITE" id="PS51257">
    <property type="entry name" value="PROKAR_LIPOPROTEIN"/>
    <property type="match status" value="1"/>
</dbReference>
<evidence type="ECO:0000313" key="8">
    <source>
        <dbReference type="EMBL" id="PSK92036.1"/>
    </source>
</evidence>
<reference evidence="8 9" key="1">
    <citation type="submission" date="2018-03" db="EMBL/GenBank/DDBJ databases">
        <title>Genomic Encyclopedia of Type Strains, Phase III (KMG-III): the genomes of soil and plant-associated and newly described type strains.</title>
        <authorList>
            <person name="Whitman W."/>
        </authorList>
    </citation>
    <scope>NUCLEOTIDE SEQUENCE [LARGE SCALE GENOMIC DNA]</scope>
    <source>
        <strain evidence="8 9">CGMCC 1.12700</strain>
    </source>
</reference>
<dbReference type="SUPFAM" id="SSF56954">
    <property type="entry name" value="Outer membrane efflux proteins (OEP)"/>
    <property type="match status" value="1"/>
</dbReference>
<dbReference type="Gene3D" id="1.20.1600.10">
    <property type="entry name" value="Outer membrane efflux proteins (OEP)"/>
    <property type="match status" value="1"/>
</dbReference>
<dbReference type="PANTHER" id="PTHR30026">
    <property type="entry name" value="OUTER MEMBRANE PROTEIN TOLC"/>
    <property type="match status" value="1"/>
</dbReference>
<evidence type="ECO:0000256" key="3">
    <source>
        <dbReference type="ARBA" id="ARBA00022448"/>
    </source>
</evidence>
<protein>
    <submittedName>
        <fullName evidence="8">Outer membrane protein TolC</fullName>
    </submittedName>
</protein>
<dbReference type="EMBL" id="PYGD01000004">
    <property type="protein sequence ID" value="PSK92036.1"/>
    <property type="molecule type" value="Genomic_DNA"/>
</dbReference>
<dbReference type="RefSeq" id="WP_106523109.1">
    <property type="nucleotide sequence ID" value="NZ_PYGD01000004.1"/>
</dbReference>
<dbReference type="Pfam" id="PF02321">
    <property type="entry name" value="OEP"/>
    <property type="match status" value="2"/>
</dbReference>
<keyword evidence="9" id="KW-1185">Reference proteome</keyword>
<keyword evidence="3" id="KW-0813">Transport</keyword>
<keyword evidence="6" id="KW-0472">Membrane</keyword>
<evidence type="ECO:0000256" key="2">
    <source>
        <dbReference type="ARBA" id="ARBA00007613"/>
    </source>
</evidence>
<comment type="subcellular location">
    <subcellularLocation>
        <location evidence="1">Cell outer membrane</location>
    </subcellularLocation>
</comment>
<evidence type="ECO:0000313" key="9">
    <source>
        <dbReference type="Proteomes" id="UP000240572"/>
    </source>
</evidence>
<dbReference type="AlphaFoldDB" id="A0A2P8D499"/>